<dbReference type="PROSITE" id="PS51186">
    <property type="entry name" value="GNAT"/>
    <property type="match status" value="1"/>
</dbReference>
<dbReference type="EMBL" id="JAXCLA010000009">
    <property type="protein sequence ID" value="MDY0747982.1"/>
    <property type="molecule type" value="Genomic_DNA"/>
</dbReference>
<comment type="caution">
    <text evidence="2">The sequence shown here is derived from an EMBL/GenBank/DDBJ whole genome shotgun (WGS) entry which is preliminary data.</text>
</comment>
<protein>
    <submittedName>
        <fullName evidence="2">GNAT family N-acetyltransferase</fullName>
        <ecNumber evidence="2">2.3.1.-</ecNumber>
    </submittedName>
</protein>
<dbReference type="GO" id="GO:0016746">
    <property type="term" value="F:acyltransferase activity"/>
    <property type="evidence" value="ECO:0007669"/>
    <property type="project" value="UniProtKB-KW"/>
</dbReference>
<dbReference type="EC" id="2.3.1.-" evidence="2"/>
<dbReference type="InterPro" id="IPR016181">
    <property type="entry name" value="Acyl_CoA_acyltransferase"/>
</dbReference>
<keyword evidence="2" id="KW-0808">Transferase</keyword>
<sequence length="160" mass="17773">MSSPASLRWTCATLDELSPRALYEALVLRSQVFVVEQNCVFLDPDGDDPREGAWHLLGHGPAGELQVYARLLAPGCRGPHQPNPRITRVVSSPAHRGTGLGPVLMQRAIAECESRWPGFCIDINAQAHLLRFYEGQGFVVTSEPYDEDGISHIDMRRQPR</sequence>
<dbReference type="Pfam" id="PF13673">
    <property type="entry name" value="Acetyltransf_10"/>
    <property type="match status" value="1"/>
</dbReference>
<name>A0ABU5DNU5_9BURK</name>
<accession>A0ABU5DNU5</accession>
<dbReference type="SUPFAM" id="SSF55729">
    <property type="entry name" value="Acyl-CoA N-acyltransferases (Nat)"/>
    <property type="match status" value="1"/>
</dbReference>
<gene>
    <name evidence="2" type="ORF">SNE35_26000</name>
</gene>
<organism evidence="2 3">
    <name type="scientific">Roseateles agri</name>
    <dbReference type="NCBI Taxonomy" id="3098619"/>
    <lineage>
        <taxon>Bacteria</taxon>
        <taxon>Pseudomonadati</taxon>
        <taxon>Pseudomonadota</taxon>
        <taxon>Betaproteobacteria</taxon>
        <taxon>Burkholderiales</taxon>
        <taxon>Sphaerotilaceae</taxon>
        <taxon>Roseateles</taxon>
    </lineage>
</organism>
<dbReference type="InterPro" id="IPR000182">
    <property type="entry name" value="GNAT_dom"/>
</dbReference>
<keyword evidence="3" id="KW-1185">Reference proteome</keyword>
<reference evidence="2 3" key="1">
    <citation type="submission" date="2023-11" db="EMBL/GenBank/DDBJ databases">
        <title>Paucibacter sp. nov., isolated from fresh soil in Korea.</title>
        <authorList>
            <person name="Le N.T.T."/>
        </authorList>
    </citation>
    <scope>NUCLEOTIDE SEQUENCE [LARGE SCALE GENOMIC DNA]</scope>
    <source>
        <strain evidence="2 3">R3-3</strain>
    </source>
</reference>
<dbReference type="Gene3D" id="3.40.630.30">
    <property type="match status" value="1"/>
</dbReference>
<dbReference type="Proteomes" id="UP001285263">
    <property type="component" value="Unassembled WGS sequence"/>
</dbReference>
<dbReference type="RefSeq" id="WP_320425950.1">
    <property type="nucleotide sequence ID" value="NZ_JAXCLA010000009.1"/>
</dbReference>
<evidence type="ECO:0000259" key="1">
    <source>
        <dbReference type="PROSITE" id="PS51186"/>
    </source>
</evidence>
<keyword evidence="2" id="KW-0012">Acyltransferase</keyword>
<evidence type="ECO:0000313" key="3">
    <source>
        <dbReference type="Proteomes" id="UP001285263"/>
    </source>
</evidence>
<evidence type="ECO:0000313" key="2">
    <source>
        <dbReference type="EMBL" id="MDY0747982.1"/>
    </source>
</evidence>
<feature type="domain" description="N-acetyltransferase" evidence="1">
    <location>
        <begin position="12"/>
        <end position="160"/>
    </location>
</feature>
<proteinExistence type="predicted"/>